<evidence type="ECO:0000259" key="4">
    <source>
        <dbReference type="Pfam" id="PF01926"/>
    </source>
</evidence>
<protein>
    <recommendedName>
        <fullName evidence="4">G domain-containing protein</fullName>
    </recommendedName>
</protein>
<evidence type="ECO:0000256" key="1">
    <source>
        <dbReference type="ARBA" id="ARBA00022741"/>
    </source>
</evidence>
<feature type="region of interest" description="Disordered" evidence="3">
    <location>
        <begin position="31"/>
        <end position="56"/>
    </location>
</feature>
<dbReference type="Gene3D" id="3.40.50.300">
    <property type="entry name" value="P-loop containing nucleotide triphosphate hydrolases"/>
    <property type="match status" value="1"/>
</dbReference>
<evidence type="ECO:0000313" key="5">
    <source>
        <dbReference type="EMBL" id="KAL3798054.1"/>
    </source>
</evidence>
<dbReference type="EMBL" id="JABMIG020000049">
    <property type="protein sequence ID" value="KAL3798054.1"/>
    <property type="molecule type" value="Genomic_DNA"/>
</dbReference>
<gene>
    <name evidence="5" type="ORF">HJC23_012345</name>
</gene>
<proteinExistence type="predicted"/>
<keyword evidence="2" id="KW-0342">GTP-binding</keyword>
<dbReference type="PANTHER" id="PTHR45782">
    <property type="entry name" value="MITOCHONDRIAL RIBOSOME-ASSOCIATED GTPASE 1"/>
    <property type="match status" value="1"/>
</dbReference>
<evidence type="ECO:0000313" key="6">
    <source>
        <dbReference type="Proteomes" id="UP001516023"/>
    </source>
</evidence>
<evidence type="ECO:0000256" key="3">
    <source>
        <dbReference type="SAM" id="MobiDB-lite"/>
    </source>
</evidence>
<name>A0ABD3QCF3_9STRA</name>
<dbReference type="SUPFAM" id="SSF52540">
    <property type="entry name" value="P-loop containing nucleoside triphosphate hydrolases"/>
    <property type="match status" value="1"/>
</dbReference>
<feature type="compositionally biased region" description="Basic and acidic residues" evidence="3">
    <location>
        <begin position="46"/>
        <end position="56"/>
    </location>
</feature>
<keyword evidence="6" id="KW-1185">Reference proteome</keyword>
<dbReference type="InterPro" id="IPR027417">
    <property type="entry name" value="P-loop_NTPase"/>
</dbReference>
<reference evidence="5 6" key="1">
    <citation type="journal article" date="2020" name="G3 (Bethesda)">
        <title>Improved Reference Genome for Cyclotella cryptica CCMP332, a Model for Cell Wall Morphogenesis, Salinity Adaptation, and Lipid Production in Diatoms (Bacillariophyta).</title>
        <authorList>
            <person name="Roberts W.R."/>
            <person name="Downey K.M."/>
            <person name="Ruck E.C."/>
            <person name="Traller J.C."/>
            <person name="Alverson A.J."/>
        </authorList>
    </citation>
    <scope>NUCLEOTIDE SEQUENCE [LARGE SCALE GENOMIC DNA]</scope>
    <source>
        <strain evidence="5 6">CCMP332</strain>
    </source>
</reference>
<dbReference type="AlphaFoldDB" id="A0ABD3QCF3"/>
<organism evidence="5 6">
    <name type="scientific">Cyclotella cryptica</name>
    <dbReference type="NCBI Taxonomy" id="29204"/>
    <lineage>
        <taxon>Eukaryota</taxon>
        <taxon>Sar</taxon>
        <taxon>Stramenopiles</taxon>
        <taxon>Ochrophyta</taxon>
        <taxon>Bacillariophyta</taxon>
        <taxon>Coscinodiscophyceae</taxon>
        <taxon>Thalassiosirophycidae</taxon>
        <taxon>Stephanodiscales</taxon>
        <taxon>Stephanodiscaceae</taxon>
        <taxon>Cyclotella</taxon>
    </lineage>
</organism>
<dbReference type="Pfam" id="PF01926">
    <property type="entry name" value="MMR_HSR1"/>
    <property type="match status" value="1"/>
</dbReference>
<dbReference type="Proteomes" id="UP001516023">
    <property type="component" value="Unassembled WGS sequence"/>
</dbReference>
<dbReference type="InterPro" id="IPR006073">
    <property type="entry name" value="GTP-bd"/>
</dbReference>
<evidence type="ECO:0000256" key="2">
    <source>
        <dbReference type="ARBA" id="ARBA00023134"/>
    </source>
</evidence>
<dbReference type="GO" id="GO:0005525">
    <property type="term" value="F:GTP binding"/>
    <property type="evidence" value="ECO:0007669"/>
    <property type="project" value="UniProtKB-KW"/>
</dbReference>
<accession>A0ABD3QCF3</accession>
<sequence length="411" mass="47441">MNGIARRATTCLPITAHEVSGLIRCFSARPDPNADEHHVGRQLSRPTERQLSSHEKWSNAVKRFPKRNWKEVEPIGLEDWSAARYEHEGLANIHKRSYDASVLLEIRDVRVPASSHHPSFTRLAKHREHLIAYTHADLIDAKTRYRVENWTSAIWPESKSIFLDTRADCRTKDTLHHFDIAFDTLLHCMEQKSQNFALTVGVPNVGKSSVLMSLLRLGRQRGLIPKNAVKTRVSPTKRSTINGRQPGVEDKPGKTREITEYLLREKPRAFFMDVPGITPPGFYFKERPEAWFSFGATNLLPLGEDALQNVEMQKQFCDYVLYCANRDRVFHYVDKLRLDGPTDDINECLSKLANKYATKWDDKKLTLKRCENFLKLYNTGNLGPLVLDDMSDFRWKPFKFSDGHFNKQENM</sequence>
<keyword evidence="1" id="KW-0547">Nucleotide-binding</keyword>
<feature type="domain" description="G" evidence="4">
    <location>
        <begin position="199"/>
        <end position="346"/>
    </location>
</feature>
<dbReference type="PANTHER" id="PTHR45782:SF4">
    <property type="entry name" value="MITOCHONDRIAL RIBOSOME-ASSOCIATED GTPASE 1"/>
    <property type="match status" value="1"/>
</dbReference>
<comment type="caution">
    <text evidence="5">The sequence shown here is derived from an EMBL/GenBank/DDBJ whole genome shotgun (WGS) entry which is preliminary data.</text>
</comment>